<proteinExistence type="predicted"/>
<accession>A0ABQ9ID43</accession>
<evidence type="ECO:0000313" key="2">
    <source>
        <dbReference type="Proteomes" id="UP001159363"/>
    </source>
</evidence>
<dbReference type="EMBL" id="JARBHB010000002">
    <property type="protein sequence ID" value="KAJ8893798.1"/>
    <property type="molecule type" value="Genomic_DNA"/>
</dbReference>
<protein>
    <submittedName>
        <fullName evidence="1">Uncharacterized protein</fullName>
    </submittedName>
</protein>
<comment type="caution">
    <text evidence="1">The sequence shown here is derived from an EMBL/GenBank/DDBJ whole genome shotgun (WGS) entry which is preliminary data.</text>
</comment>
<dbReference type="Proteomes" id="UP001159363">
    <property type="component" value="Chromosome 2"/>
</dbReference>
<sequence length="108" mass="12380">MLSLTTYSGQPLSAEVQALELSYYVDDSKDSMRDSPNKSDVCVKDNNSEKIKKPRWVKTLSEQVVCSCIYCINLRLICVALKNIMNTKIKLDDHLLNCLYDKIRNENC</sequence>
<organism evidence="1 2">
    <name type="scientific">Dryococelus australis</name>
    <dbReference type="NCBI Taxonomy" id="614101"/>
    <lineage>
        <taxon>Eukaryota</taxon>
        <taxon>Metazoa</taxon>
        <taxon>Ecdysozoa</taxon>
        <taxon>Arthropoda</taxon>
        <taxon>Hexapoda</taxon>
        <taxon>Insecta</taxon>
        <taxon>Pterygota</taxon>
        <taxon>Neoptera</taxon>
        <taxon>Polyneoptera</taxon>
        <taxon>Phasmatodea</taxon>
        <taxon>Verophasmatodea</taxon>
        <taxon>Anareolatae</taxon>
        <taxon>Phasmatidae</taxon>
        <taxon>Eurycanthinae</taxon>
        <taxon>Dryococelus</taxon>
    </lineage>
</organism>
<keyword evidence="2" id="KW-1185">Reference proteome</keyword>
<name>A0ABQ9ID43_9NEOP</name>
<evidence type="ECO:0000313" key="1">
    <source>
        <dbReference type="EMBL" id="KAJ8893798.1"/>
    </source>
</evidence>
<reference evidence="1 2" key="1">
    <citation type="submission" date="2023-02" db="EMBL/GenBank/DDBJ databases">
        <title>LHISI_Scaffold_Assembly.</title>
        <authorList>
            <person name="Stuart O.P."/>
            <person name="Cleave R."/>
            <person name="Magrath M.J.L."/>
            <person name="Mikheyev A.S."/>
        </authorList>
    </citation>
    <scope>NUCLEOTIDE SEQUENCE [LARGE SCALE GENOMIC DNA]</scope>
    <source>
        <strain evidence="1">Daus_M_001</strain>
        <tissue evidence="1">Leg muscle</tissue>
    </source>
</reference>
<gene>
    <name evidence="1" type="ORF">PR048_006399</name>
</gene>